<dbReference type="SUPFAM" id="SSF55729">
    <property type="entry name" value="Acyl-CoA N-acyltransferases (Nat)"/>
    <property type="match status" value="1"/>
</dbReference>
<evidence type="ECO:0000256" key="1">
    <source>
        <dbReference type="ARBA" id="ARBA00022679"/>
    </source>
</evidence>
<evidence type="ECO:0000256" key="2">
    <source>
        <dbReference type="ARBA" id="ARBA00023315"/>
    </source>
</evidence>
<dbReference type="PANTHER" id="PTHR43877:SF2">
    <property type="entry name" value="AMINOALKYLPHOSPHONATE N-ACETYLTRANSFERASE-RELATED"/>
    <property type="match status" value="1"/>
</dbReference>
<dbReference type="PROSITE" id="PS51186">
    <property type="entry name" value="GNAT"/>
    <property type="match status" value="1"/>
</dbReference>
<accession>A0A9E6MPP5</accession>
<dbReference type="Pfam" id="PF00583">
    <property type="entry name" value="Acetyltransf_1"/>
    <property type="match status" value="1"/>
</dbReference>
<name>A0A9E6MPP5_9ACTN</name>
<evidence type="ECO:0000313" key="7">
    <source>
        <dbReference type="Proteomes" id="UP000671910"/>
    </source>
</evidence>
<sequence length="164" mass="18283">MAREYHHGVFSDDARRIRKAVFMDEQGFQNEFEPLDDDAATMHVTLVEDGRAVGCARLFPVPAPADQDRLGCPFLPPAYRDGTDGDVRPWVFGRLAVLPEMRGGGRGTGLLAASEAFAREAGATEMHLHAQYDKKPFYEKAGYAAYGEVEMDEHVPHVWMSKQL</sequence>
<dbReference type="KEGG" id="ebz:J7S26_04985"/>
<dbReference type="EMBL" id="CP072829">
    <property type="protein sequence ID" value="QTU83750.1"/>
    <property type="molecule type" value="Genomic_DNA"/>
</dbReference>
<reference evidence="4 6" key="1">
    <citation type="submission" date="2019-11" db="EMBL/GenBank/DDBJ databases">
        <title>Eggerthellaceae novel genus isolated from the rectal contents of marmort.</title>
        <authorList>
            <person name="Zhang G."/>
        </authorList>
    </citation>
    <scope>NUCLEOTIDE SEQUENCE [LARGE SCALE GENOMIC DNA]</scope>
    <source>
        <strain evidence="6">zg-886</strain>
        <strain evidence="4">Zg-886</strain>
    </source>
</reference>
<proteinExistence type="predicted"/>
<dbReference type="Proteomes" id="UP000636394">
    <property type="component" value="Unassembled WGS sequence"/>
</dbReference>
<dbReference type="InterPro" id="IPR016181">
    <property type="entry name" value="Acyl_CoA_acyltransferase"/>
</dbReference>
<dbReference type="PANTHER" id="PTHR43877">
    <property type="entry name" value="AMINOALKYLPHOSPHONATE N-ACETYLTRANSFERASE-RELATED-RELATED"/>
    <property type="match status" value="1"/>
</dbReference>
<feature type="domain" description="N-acetyltransferase" evidence="3">
    <location>
        <begin position="1"/>
        <end position="164"/>
    </location>
</feature>
<keyword evidence="2 5" id="KW-0012">Acyltransferase</keyword>
<reference evidence="5" key="2">
    <citation type="submission" date="2021-04" db="EMBL/GenBank/DDBJ databases">
        <title>Novel species in family Eggerthellaceae.</title>
        <authorList>
            <person name="Zhang G."/>
        </authorList>
    </citation>
    <scope>NUCLEOTIDE SEQUENCE</scope>
    <source>
        <strain evidence="5">Zg-886</strain>
    </source>
</reference>
<dbReference type="RefSeq" id="WP_166340532.1">
    <property type="nucleotide sequence ID" value="NZ_CP072829.1"/>
</dbReference>
<dbReference type="GO" id="GO:0016747">
    <property type="term" value="F:acyltransferase activity, transferring groups other than amino-acyl groups"/>
    <property type="evidence" value="ECO:0007669"/>
    <property type="project" value="InterPro"/>
</dbReference>
<dbReference type="AlphaFoldDB" id="A0A9E6MPP5"/>
<dbReference type="InterPro" id="IPR050832">
    <property type="entry name" value="Bact_Acetyltransf"/>
</dbReference>
<organism evidence="5 7">
    <name type="scientific">Xiamenia xianingshaonis</name>
    <dbReference type="NCBI Taxonomy" id="2682776"/>
    <lineage>
        <taxon>Bacteria</taxon>
        <taxon>Bacillati</taxon>
        <taxon>Actinomycetota</taxon>
        <taxon>Coriobacteriia</taxon>
        <taxon>Eggerthellales</taxon>
        <taxon>Eggerthellaceae</taxon>
        <taxon>Xiamenia</taxon>
    </lineage>
</organism>
<dbReference type="Proteomes" id="UP000671910">
    <property type="component" value="Chromosome"/>
</dbReference>
<evidence type="ECO:0000313" key="5">
    <source>
        <dbReference type="EMBL" id="QTU83750.1"/>
    </source>
</evidence>
<evidence type="ECO:0000313" key="4">
    <source>
        <dbReference type="EMBL" id="NHM15006.1"/>
    </source>
</evidence>
<dbReference type="EMBL" id="WPCR01000020">
    <property type="protein sequence ID" value="NHM15006.1"/>
    <property type="molecule type" value="Genomic_DNA"/>
</dbReference>
<keyword evidence="1 5" id="KW-0808">Transferase</keyword>
<gene>
    <name evidence="4" type="ORF">GMI68_09635</name>
    <name evidence="5" type="ORF">J7S26_04985</name>
</gene>
<protein>
    <submittedName>
        <fullName evidence="5">GNAT family N-acetyltransferase</fullName>
        <ecNumber evidence="5">2.3.1.-</ecNumber>
    </submittedName>
</protein>
<dbReference type="EC" id="2.3.1.-" evidence="5"/>
<evidence type="ECO:0000313" key="6">
    <source>
        <dbReference type="Proteomes" id="UP000636394"/>
    </source>
</evidence>
<dbReference type="Gene3D" id="3.40.630.30">
    <property type="match status" value="1"/>
</dbReference>
<keyword evidence="6" id="KW-1185">Reference proteome</keyword>
<evidence type="ECO:0000259" key="3">
    <source>
        <dbReference type="PROSITE" id="PS51186"/>
    </source>
</evidence>
<dbReference type="InterPro" id="IPR000182">
    <property type="entry name" value="GNAT_dom"/>
</dbReference>